<dbReference type="InterPro" id="IPR029058">
    <property type="entry name" value="AB_hydrolase_fold"/>
</dbReference>
<protein>
    <recommendedName>
        <fullName evidence="2">AB hydrolase-1 domain-containing protein</fullName>
    </recommendedName>
</protein>
<dbReference type="InterPro" id="IPR000073">
    <property type="entry name" value="AB_hydrolase_1"/>
</dbReference>
<evidence type="ECO:0000313" key="3">
    <source>
        <dbReference type="EMBL" id="EME82126.1"/>
    </source>
</evidence>
<evidence type="ECO:0000259" key="2">
    <source>
        <dbReference type="Pfam" id="PF12697"/>
    </source>
</evidence>
<dbReference type="Pfam" id="PF12697">
    <property type="entry name" value="Abhydrolase_6"/>
    <property type="match status" value="1"/>
</dbReference>
<organism evidence="3 4">
    <name type="scientific">Pseudocercospora fijiensis (strain CIRAD86)</name>
    <name type="common">Black leaf streak disease fungus</name>
    <name type="synonym">Mycosphaerella fijiensis</name>
    <dbReference type="NCBI Taxonomy" id="383855"/>
    <lineage>
        <taxon>Eukaryota</taxon>
        <taxon>Fungi</taxon>
        <taxon>Dikarya</taxon>
        <taxon>Ascomycota</taxon>
        <taxon>Pezizomycotina</taxon>
        <taxon>Dothideomycetes</taxon>
        <taxon>Dothideomycetidae</taxon>
        <taxon>Mycosphaerellales</taxon>
        <taxon>Mycosphaerellaceae</taxon>
        <taxon>Pseudocercospora</taxon>
    </lineage>
</organism>
<dbReference type="HOGENOM" id="CLU_046066_1_3_1"/>
<sequence length="287" mass="31238">MHLPPPTMAPMSGTSSANRDRADSKPLPAVLLIPGAFSTIPIYDPIVTGLRAHGYEVFAFDVPTASRKPGERPNTLYEDVSFFSGILTTLCDLGKDVVVVGHSYAGLILTACGRGLTTKRERNGCRTGVPGEGRVIGLVYLAAYVPRVGQSMININEEMELQFDSVDADGPFLYHSDLVTSARTTFSDLPEADAMAIAEQFRFQSYLSITNETEHAGYVDVDKVVFIIPAEDIPLPPRVQKRMAETVRKARPGGDVSVYEVKAGHGAPFTRPDLVIPLVVDVLRKEF</sequence>
<gene>
    <name evidence="3" type="ORF">MYCFIDRAFT_56415</name>
</gene>
<dbReference type="KEGG" id="pfj:MYCFIDRAFT_56415"/>
<feature type="domain" description="AB hydrolase-1" evidence="2">
    <location>
        <begin position="30"/>
        <end position="276"/>
    </location>
</feature>
<dbReference type="AlphaFoldDB" id="M3AC34"/>
<reference evidence="3 4" key="1">
    <citation type="journal article" date="2012" name="PLoS Pathog.">
        <title>Diverse lifestyles and strategies of plant pathogenesis encoded in the genomes of eighteen Dothideomycetes fungi.</title>
        <authorList>
            <person name="Ohm R.A."/>
            <person name="Feau N."/>
            <person name="Henrissat B."/>
            <person name="Schoch C.L."/>
            <person name="Horwitz B.A."/>
            <person name="Barry K.W."/>
            <person name="Condon B.J."/>
            <person name="Copeland A.C."/>
            <person name="Dhillon B."/>
            <person name="Glaser F."/>
            <person name="Hesse C.N."/>
            <person name="Kosti I."/>
            <person name="LaButti K."/>
            <person name="Lindquist E.A."/>
            <person name="Lucas S."/>
            <person name="Salamov A.A."/>
            <person name="Bradshaw R.E."/>
            <person name="Ciuffetti L."/>
            <person name="Hamelin R.C."/>
            <person name="Kema G.H.J."/>
            <person name="Lawrence C."/>
            <person name="Scott J.A."/>
            <person name="Spatafora J.W."/>
            <person name="Turgeon B.G."/>
            <person name="de Wit P.J.G.M."/>
            <person name="Zhong S."/>
            <person name="Goodwin S.B."/>
            <person name="Grigoriev I.V."/>
        </authorList>
    </citation>
    <scope>NUCLEOTIDE SEQUENCE [LARGE SCALE GENOMIC DNA]</scope>
    <source>
        <strain evidence="3 4">CIRAD86</strain>
    </source>
</reference>
<dbReference type="RefSeq" id="XP_007927060.1">
    <property type="nucleotide sequence ID" value="XM_007928869.1"/>
</dbReference>
<dbReference type="SUPFAM" id="SSF53474">
    <property type="entry name" value="alpha/beta-Hydrolases"/>
    <property type="match status" value="1"/>
</dbReference>
<dbReference type="PANTHER" id="PTHR37017:SF13">
    <property type="entry name" value="AB HYDROLASE-1 DOMAIN-CONTAINING PROTEIN"/>
    <property type="match status" value="1"/>
</dbReference>
<dbReference type="eggNOG" id="ENOG502SMUR">
    <property type="taxonomic scope" value="Eukaryota"/>
</dbReference>
<evidence type="ECO:0000313" key="4">
    <source>
        <dbReference type="Proteomes" id="UP000016932"/>
    </source>
</evidence>
<dbReference type="Gene3D" id="3.40.50.1820">
    <property type="entry name" value="alpha/beta hydrolase"/>
    <property type="match status" value="1"/>
</dbReference>
<dbReference type="GeneID" id="19340292"/>
<evidence type="ECO:0000256" key="1">
    <source>
        <dbReference type="SAM" id="MobiDB-lite"/>
    </source>
</evidence>
<name>M3AC34_PSEFD</name>
<dbReference type="Proteomes" id="UP000016932">
    <property type="component" value="Unassembled WGS sequence"/>
</dbReference>
<feature type="region of interest" description="Disordered" evidence="1">
    <location>
        <begin position="1"/>
        <end position="22"/>
    </location>
</feature>
<accession>M3AC34</accession>
<dbReference type="VEuPathDB" id="FungiDB:MYCFIDRAFT_56415"/>
<dbReference type="PANTHER" id="PTHR37017">
    <property type="entry name" value="AB HYDROLASE-1 DOMAIN-CONTAINING PROTEIN-RELATED"/>
    <property type="match status" value="1"/>
</dbReference>
<keyword evidence="4" id="KW-1185">Reference proteome</keyword>
<dbReference type="OrthoDB" id="1263307at2759"/>
<proteinExistence type="predicted"/>
<dbReference type="EMBL" id="KB446559">
    <property type="protein sequence ID" value="EME82126.1"/>
    <property type="molecule type" value="Genomic_DNA"/>
</dbReference>
<dbReference type="InterPro" id="IPR052897">
    <property type="entry name" value="Sec-Metab_Biosynth_Hydrolase"/>
</dbReference>